<evidence type="ECO:0000256" key="4">
    <source>
        <dbReference type="ARBA" id="ARBA00022982"/>
    </source>
</evidence>
<evidence type="ECO:0000256" key="3">
    <source>
        <dbReference type="ARBA" id="ARBA00022723"/>
    </source>
</evidence>
<keyword evidence="4" id="KW-0249">Electron transport</keyword>
<dbReference type="PRINTS" id="PR00608">
    <property type="entry name" value="CYTCHROMECII"/>
</dbReference>
<gene>
    <name evidence="9" type="ORF">LK12_02940</name>
</gene>
<proteinExistence type="predicted"/>
<dbReference type="GO" id="GO:0022900">
    <property type="term" value="P:electron transport chain"/>
    <property type="evidence" value="ECO:0007669"/>
    <property type="project" value="InterPro"/>
</dbReference>
<protein>
    <submittedName>
        <fullName evidence="9">Cytochrome C</fullName>
    </submittedName>
</protein>
<organism evidence="9 10">
    <name type="scientific">Novosphingobium malaysiense</name>
    <dbReference type="NCBI Taxonomy" id="1348853"/>
    <lineage>
        <taxon>Bacteria</taxon>
        <taxon>Pseudomonadati</taxon>
        <taxon>Pseudomonadota</taxon>
        <taxon>Alphaproteobacteria</taxon>
        <taxon>Sphingomonadales</taxon>
        <taxon>Sphingomonadaceae</taxon>
        <taxon>Novosphingobium</taxon>
    </lineage>
</organism>
<dbReference type="STRING" id="1348853.LK12_02940"/>
<dbReference type="OrthoDB" id="7596534at2"/>
<feature type="signal peptide" evidence="8">
    <location>
        <begin position="1"/>
        <end position="29"/>
    </location>
</feature>
<feature type="chain" id="PRO_5002066057" evidence="8">
    <location>
        <begin position="30"/>
        <end position="158"/>
    </location>
</feature>
<accession>A0A0B1ZRR8</accession>
<evidence type="ECO:0000256" key="7">
    <source>
        <dbReference type="PIRSR" id="PIRSR000027-2"/>
    </source>
</evidence>
<reference evidence="9 10" key="1">
    <citation type="submission" date="2014-10" db="EMBL/GenBank/DDBJ databases">
        <title>Genome sequence of Novosphingobium malaysiense MUSC 273(T).</title>
        <authorList>
            <person name="Lee L.-H."/>
        </authorList>
    </citation>
    <scope>NUCLEOTIDE SEQUENCE [LARGE SCALE GENOMIC DNA]</scope>
    <source>
        <strain evidence="9 10">MUSC 273</strain>
    </source>
</reference>
<feature type="binding site" description="covalent" evidence="7">
    <location>
        <position position="147"/>
    </location>
    <ligand>
        <name>heme c</name>
        <dbReference type="ChEBI" id="CHEBI:61717"/>
    </ligand>
</feature>
<dbReference type="RefSeq" id="WP_039279104.1">
    <property type="nucleotide sequence ID" value="NZ_JTDI01000001.1"/>
</dbReference>
<dbReference type="Pfam" id="PF01322">
    <property type="entry name" value="Cytochrom_C_2"/>
    <property type="match status" value="1"/>
</dbReference>
<dbReference type="GO" id="GO:0020037">
    <property type="term" value="F:heme binding"/>
    <property type="evidence" value="ECO:0007669"/>
    <property type="project" value="InterPro"/>
</dbReference>
<dbReference type="GO" id="GO:0042597">
    <property type="term" value="C:periplasmic space"/>
    <property type="evidence" value="ECO:0007669"/>
    <property type="project" value="InterPro"/>
</dbReference>
<feature type="binding site" description="covalent" evidence="7">
    <location>
        <position position="150"/>
    </location>
    <ligand>
        <name>heme c</name>
        <dbReference type="ChEBI" id="CHEBI:61717"/>
    </ligand>
</feature>
<dbReference type="PIRSF" id="PIRSF000027">
    <property type="entry name" value="Cytc_c_prime"/>
    <property type="match status" value="1"/>
</dbReference>
<dbReference type="PROSITE" id="PS51009">
    <property type="entry name" value="CYTCII"/>
    <property type="match status" value="1"/>
</dbReference>
<sequence>MTRTRTLALAAAGVIGLAAVAGTGTLASAAPSASTVIATRQANYKKMGAAMKTLKDELQGSADKGKMVAAARTLAATVRVQSKLFPDGSGPSSGVKTDALPAIWTNRAAFNADMQKAMTEADKLVAVAGSGDKSAIIAQFKATGATCGGCHRQFRADD</sequence>
<dbReference type="SUPFAM" id="SSF47175">
    <property type="entry name" value="Cytochromes"/>
    <property type="match status" value="1"/>
</dbReference>
<evidence type="ECO:0000313" key="9">
    <source>
        <dbReference type="EMBL" id="KHK93281.1"/>
    </source>
</evidence>
<dbReference type="Proteomes" id="UP000031057">
    <property type="component" value="Unassembled WGS sequence"/>
</dbReference>
<dbReference type="GO" id="GO:0005506">
    <property type="term" value="F:iron ion binding"/>
    <property type="evidence" value="ECO:0007669"/>
    <property type="project" value="InterPro"/>
</dbReference>
<evidence type="ECO:0000256" key="6">
    <source>
        <dbReference type="PIRSR" id="PIRSR000027-1"/>
    </source>
</evidence>
<dbReference type="GO" id="GO:0009055">
    <property type="term" value="F:electron transfer activity"/>
    <property type="evidence" value="ECO:0007669"/>
    <property type="project" value="InterPro"/>
</dbReference>
<dbReference type="AlphaFoldDB" id="A0A0B1ZRR8"/>
<dbReference type="InterPro" id="IPR010980">
    <property type="entry name" value="Cyt_c/b562"/>
</dbReference>
<evidence type="ECO:0000313" key="10">
    <source>
        <dbReference type="Proteomes" id="UP000031057"/>
    </source>
</evidence>
<dbReference type="InterPro" id="IPR012127">
    <property type="entry name" value="Cyt_c_prime"/>
</dbReference>
<evidence type="ECO:0000256" key="2">
    <source>
        <dbReference type="ARBA" id="ARBA00022617"/>
    </source>
</evidence>
<dbReference type="InterPro" id="IPR015984">
    <property type="entry name" value="Cyt_c_prime_subgr"/>
</dbReference>
<evidence type="ECO:0000256" key="8">
    <source>
        <dbReference type="SAM" id="SignalP"/>
    </source>
</evidence>
<comment type="PTM">
    <text evidence="7">Binds 1 heme group per subunit.</text>
</comment>
<feature type="binding site" description="axial binding residue" evidence="6">
    <location>
        <position position="151"/>
    </location>
    <ligand>
        <name>heme c</name>
        <dbReference type="ChEBI" id="CHEBI:61717"/>
    </ligand>
    <ligandPart>
        <name>Fe</name>
        <dbReference type="ChEBI" id="CHEBI:18248"/>
    </ligandPart>
</feature>
<keyword evidence="1" id="KW-0813">Transport</keyword>
<name>A0A0B1ZRR8_9SPHN</name>
<evidence type="ECO:0000256" key="1">
    <source>
        <dbReference type="ARBA" id="ARBA00022448"/>
    </source>
</evidence>
<keyword evidence="8" id="KW-0732">Signal</keyword>
<comment type="caution">
    <text evidence="9">The sequence shown here is derived from an EMBL/GenBank/DDBJ whole genome shotgun (WGS) entry which is preliminary data.</text>
</comment>
<dbReference type="EMBL" id="JTDI01000001">
    <property type="protein sequence ID" value="KHK93281.1"/>
    <property type="molecule type" value="Genomic_DNA"/>
</dbReference>
<keyword evidence="5 6" id="KW-0408">Iron</keyword>
<keyword evidence="3 6" id="KW-0479">Metal-binding</keyword>
<keyword evidence="10" id="KW-1185">Reference proteome</keyword>
<dbReference type="Gene3D" id="1.20.120.10">
    <property type="entry name" value="Cytochrome c/b562"/>
    <property type="match status" value="1"/>
</dbReference>
<dbReference type="InterPro" id="IPR002321">
    <property type="entry name" value="Cyt_c_II"/>
</dbReference>
<keyword evidence="2 7" id="KW-0349">Heme</keyword>
<evidence type="ECO:0000256" key="5">
    <source>
        <dbReference type="ARBA" id="ARBA00023004"/>
    </source>
</evidence>